<evidence type="ECO:0000313" key="3">
    <source>
        <dbReference type="Proteomes" id="UP000319383"/>
    </source>
</evidence>
<dbReference type="AlphaFoldDB" id="A0A517ZXS2"/>
<keyword evidence="3" id="KW-1185">Reference proteome</keyword>
<sequence precursor="true">MKSRSSFTISALAIAMLSGAGFAATPASAAQVRASLSTREAYVGSPITLSVEIENADSSVVPQIPQVDGLEIKSMGSPSRSSQTTIINGRRSHRVSETHAWRIVPRRTGTFEIPSFEVNVGGQTVSTRPQRFVVTRSETGDLLFAEIVGHDDKIYVGQPMNLTLKIWVKPYYDRSLDIKLGEGDMWQMISADRSQWGVFSERMQELAENNQRPGGEEVLRADADGNEHSYYQYEIPATIYPKRPGEVDAEDVQIVVDYPTRLGKSRDPFDSFFGGRSSMFGGDMPSMFGPKLVVADARPIVATASVNATLVSDVPTENRPDDYRGTVGQYRIGTQATPTDVQAGDPITLYIGISGDGPMELVQAPSLSVLSSDFRVSDDPLAGIVQDDTKLFTVSIRPRKAGITEIPAIPLTFFDPNREEFVTVKSEPIKINVTPGNNLAASAIVGRQGNGSQPAADPQQPQSFVSYANFTGDNVLTVSRPMGDWPWTIAFVFPPLLFVGTVLYRNREHLGHWMSVLPGSSQRATNAMLDRAKSPGEVIEALRSHLASCLNQPNSTMSPRDMIAELRSRGFSGLDQCEQTIEQCERCSYAASGGVDIAGLIQTAKSCVAGIGSAPNYSNTTMNSRLQGTQI</sequence>
<dbReference type="RefSeq" id="WP_145380055.1">
    <property type="nucleotide sequence ID" value="NZ_CP036276.1"/>
</dbReference>
<feature type="signal peptide" evidence="1">
    <location>
        <begin position="1"/>
        <end position="23"/>
    </location>
</feature>
<dbReference type="KEGG" id="sdyn:Mal52_58090"/>
<proteinExistence type="predicted"/>
<organism evidence="2 3">
    <name type="scientific">Symmachiella dynata</name>
    <dbReference type="NCBI Taxonomy" id="2527995"/>
    <lineage>
        <taxon>Bacteria</taxon>
        <taxon>Pseudomonadati</taxon>
        <taxon>Planctomycetota</taxon>
        <taxon>Planctomycetia</taxon>
        <taxon>Planctomycetales</taxon>
        <taxon>Planctomycetaceae</taxon>
        <taxon>Symmachiella</taxon>
    </lineage>
</organism>
<accession>A0A517ZXS2</accession>
<evidence type="ECO:0008006" key="4">
    <source>
        <dbReference type="Google" id="ProtNLM"/>
    </source>
</evidence>
<evidence type="ECO:0000256" key="1">
    <source>
        <dbReference type="SAM" id="SignalP"/>
    </source>
</evidence>
<dbReference type="Pfam" id="PF13584">
    <property type="entry name" value="BatD"/>
    <property type="match status" value="2"/>
</dbReference>
<reference evidence="2 3" key="1">
    <citation type="submission" date="2019-02" db="EMBL/GenBank/DDBJ databases">
        <title>Deep-cultivation of Planctomycetes and their phenomic and genomic characterization uncovers novel biology.</title>
        <authorList>
            <person name="Wiegand S."/>
            <person name="Jogler M."/>
            <person name="Boedeker C."/>
            <person name="Pinto D."/>
            <person name="Vollmers J."/>
            <person name="Rivas-Marin E."/>
            <person name="Kohn T."/>
            <person name="Peeters S.H."/>
            <person name="Heuer A."/>
            <person name="Rast P."/>
            <person name="Oberbeckmann S."/>
            <person name="Bunk B."/>
            <person name="Jeske O."/>
            <person name="Meyerdierks A."/>
            <person name="Storesund J.E."/>
            <person name="Kallscheuer N."/>
            <person name="Luecker S."/>
            <person name="Lage O.M."/>
            <person name="Pohl T."/>
            <person name="Merkel B.J."/>
            <person name="Hornburger P."/>
            <person name="Mueller R.-W."/>
            <person name="Bruemmer F."/>
            <person name="Labrenz M."/>
            <person name="Spormann A.M."/>
            <person name="Op den Camp H."/>
            <person name="Overmann J."/>
            <person name="Amann R."/>
            <person name="Jetten M.S.M."/>
            <person name="Mascher T."/>
            <person name="Medema M.H."/>
            <person name="Devos D.P."/>
            <person name="Kaster A.-K."/>
            <person name="Ovreas L."/>
            <person name="Rohde M."/>
            <person name="Galperin M.Y."/>
            <person name="Jogler C."/>
        </authorList>
    </citation>
    <scope>NUCLEOTIDE SEQUENCE [LARGE SCALE GENOMIC DNA]</scope>
    <source>
        <strain evidence="2 3">Mal52</strain>
    </source>
</reference>
<keyword evidence="1" id="KW-0732">Signal</keyword>
<gene>
    <name evidence="2" type="ORF">Mal52_58090</name>
</gene>
<dbReference type="InterPro" id="IPR025738">
    <property type="entry name" value="BatD"/>
</dbReference>
<dbReference type="Proteomes" id="UP000319383">
    <property type="component" value="Chromosome"/>
</dbReference>
<protein>
    <recommendedName>
        <fullName evidence="4">Oxygen tolerance</fullName>
    </recommendedName>
</protein>
<dbReference type="PANTHER" id="PTHR40940">
    <property type="entry name" value="PROTEIN BATD-RELATED"/>
    <property type="match status" value="1"/>
</dbReference>
<name>A0A517ZXS2_9PLAN</name>
<dbReference type="PANTHER" id="PTHR40940:SF2">
    <property type="entry name" value="BATD"/>
    <property type="match status" value="1"/>
</dbReference>
<evidence type="ECO:0000313" key="2">
    <source>
        <dbReference type="EMBL" id="QDU47281.1"/>
    </source>
</evidence>
<feature type="chain" id="PRO_5021812218" description="Oxygen tolerance" evidence="1">
    <location>
        <begin position="24"/>
        <end position="631"/>
    </location>
</feature>
<dbReference type="EMBL" id="CP036276">
    <property type="protein sequence ID" value="QDU47281.1"/>
    <property type="molecule type" value="Genomic_DNA"/>
</dbReference>